<proteinExistence type="predicted"/>
<feature type="compositionally biased region" description="Polar residues" evidence="1">
    <location>
        <begin position="403"/>
        <end position="417"/>
    </location>
</feature>
<dbReference type="AlphaFoldDB" id="L2FUJ9"/>
<feature type="compositionally biased region" description="Low complexity" evidence="1">
    <location>
        <begin position="57"/>
        <end position="66"/>
    </location>
</feature>
<protein>
    <submittedName>
        <fullName evidence="2">Uncharacterized protein</fullName>
    </submittedName>
</protein>
<dbReference type="EMBL" id="KB020862">
    <property type="protein sequence ID" value="ELA29373.1"/>
    <property type="molecule type" value="Genomic_DNA"/>
</dbReference>
<feature type="compositionally biased region" description="Low complexity" evidence="1">
    <location>
        <begin position="29"/>
        <end position="48"/>
    </location>
</feature>
<dbReference type="HOGENOM" id="CLU_022607_0_0_1"/>
<evidence type="ECO:0000256" key="1">
    <source>
        <dbReference type="SAM" id="MobiDB-lite"/>
    </source>
</evidence>
<feature type="region of interest" description="Disordered" evidence="1">
    <location>
        <begin position="403"/>
        <end position="436"/>
    </location>
</feature>
<reference evidence="2" key="1">
    <citation type="submission" date="2012-08" db="EMBL/GenBank/DDBJ databases">
        <title>Genome analysis of Colletotrichum orbiculare and Colletotrichum fructicola.</title>
        <authorList>
            <person name="Gan P.H.P."/>
            <person name="Ikeda K."/>
            <person name="Irieda H."/>
            <person name="Narusaka M."/>
            <person name="O'Connell R.J."/>
            <person name="Narusaka Y."/>
            <person name="Takano Y."/>
            <person name="Kubo Y."/>
            <person name="Shirasu K."/>
        </authorList>
    </citation>
    <scope>NUCLEOTIDE SEQUENCE</scope>
    <source>
        <strain evidence="2">Nara gc5</strain>
    </source>
</reference>
<sequence>MSAEDIQILRDLSARYGTNSLTYTLRNITSPAPTSAPARPPLRSSALSTTTFGSNAPSLTSSGPWSTSSASVCDDAASMSGSFFSPAWDSEPAFLLSPDTPSLSGSDWLDSTQISPCTKTCPQRSAARKPIECPMCAVYDVHVGFGRKSDFKKHLLTFHHANALWSSHAASSAGESTSDVDASSTAETFFDHLAGHFDKRSAASEWTYYHQVQNLLRQRSLKDEWKHTLWDKSARNQLRWQPRSSGDLKKLLESRHLLDVPRILHAAWTLGQTSFSSPEHPAPEFPGVANRPLLHTCAFSSKGHSELQVTQQLSTTGPQTLFTLRRFLFPVNHATVSHPPPRSIPEEPDSLEYPHPGTPMVLPERDDWSANVVLGPPEDEQLFDPMLYPSPPIHENPIAPWNQSMGDLSPTADSEGSSGPLLQVPPTATTTKQKRHLSWGKRSLENLRLKKRGGAEDRGAALPAWI</sequence>
<feature type="region of interest" description="Disordered" evidence="1">
    <location>
        <begin position="28"/>
        <end position="66"/>
    </location>
</feature>
<dbReference type="STRING" id="1213859.L2FUJ9"/>
<accession>L2FUJ9</accession>
<gene>
    <name evidence="2" type="ORF">CGGC5_10202</name>
</gene>
<name>L2FUJ9_COLFN</name>
<evidence type="ECO:0000313" key="2">
    <source>
        <dbReference type="EMBL" id="ELA29373.1"/>
    </source>
</evidence>
<organism evidence="2">
    <name type="scientific">Colletotrichum fructicola (strain Nara gc5)</name>
    <name type="common">Anthracnose fungus</name>
    <name type="synonym">Colletotrichum gloeosporioides (strain Nara gc5)</name>
    <dbReference type="NCBI Taxonomy" id="1213859"/>
    <lineage>
        <taxon>Eukaryota</taxon>
        <taxon>Fungi</taxon>
        <taxon>Dikarya</taxon>
        <taxon>Ascomycota</taxon>
        <taxon>Pezizomycotina</taxon>
        <taxon>Sordariomycetes</taxon>
        <taxon>Hypocreomycetidae</taxon>
        <taxon>Glomerellales</taxon>
        <taxon>Glomerellaceae</taxon>
        <taxon>Colletotrichum</taxon>
        <taxon>Colletotrichum gloeosporioides species complex</taxon>
    </lineage>
</organism>